<name>A0A0P7EN06_9GAMM</name>
<protein>
    <submittedName>
        <fullName evidence="4">MBL fold metallo-hydrolase</fullName>
    </submittedName>
</protein>
<dbReference type="OrthoDB" id="9769598at2"/>
<dbReference type="InterPro" id="IPR036866">
    <property type="entry name" value="RibonucZ/Hydroxyglut_hydro"/>
</dbReference>
<keyword evidence="2" id="KW-0732">Signal</keyword>
<dbReference type="EMBL" id="LJTC01000004">
    <property type="protein sequence ID" value="KPM84201.1"/>
    <property type="molecule type" value="Genomic_DNA"/>
</dbReference>
<dbReference type="PANTHER" id="PTHR42951">
    <property type="entry name" value="METALLO-BETA-LACTAMASE DOMAIN-CONTAINING"/>
    <property type="match status" value="1"/>
</dbReference>
<dbReference type="SMART" id="SM00849">
    <property type="entry name" value="Lactamase_B"/>
    <property type="match status" value="1"/>
</dbReference>
<dbReference type="AlphaFoldDB" id="A0A0P7EN06"/>
<dbReference type="Gene3D" id="3.60.15.10">
    <property type="entry name" value="Ribonuclease Z/Hydroxyacylglutathione hydrolase-like"/>
    <property type="match status" value="1"/>
</dbReference>
<evidence type="ECO:0000313" key="5">
    <source>
        <dbReference type="Proteomes" id="UP000050378"/>
    </source>
</evidence>
<dbReference type="SUPFAM" id="SSF56281">
    <property type="entry name" value="Metallo-hydrolase/oxidoreductase"/>
    <property type="match status" value="1"/>
</dbReference>
<accession>A0A0P7EN06</accession>
<comment type="similarity">
    <text evidence="1">Belongs to the metallo-beta-lactamase superfamily. Class-B beta-lactamase family.</text>
</comment>
<dbReference type="InterPro" id="IPR001279">
    <property type="entry name" value="Metallo-B-lactamas"/>
</dbReference>
<reference evidence="4 5" key="1">
    <citation type="submission" date="2015-09" db="EMBL/GenBank/DDBJ databases">
        <title>Draft Genome Sequence of Pseudoalteromonas lipolytica UCD-48B.</title>
        <authorList>
            <person name="Krusor M."/>
            <person name="Coil D.A."/>
            <person name="Lang J.M."/>
            <person name="Eisen J.A."/>
            <person name="Alexiev A."/>
        </authorList>
    </citation>
    <scope>NUCLEOTIDE SEQUENCE [LARGE SCALE GENOMIC DNA]</scope>
    <source>
        <strain evidence="4 5">UCD-48B</strain>
    </source>
</reference>
<dbReference type="RefSeq" id="WP_054552456.1">
    <property type="nucleotide sequence ID" value="NZ_LJTC01000004.1"/>
</dbReference>
<evidence type="ECO:0000259" key="3">
    <source>
        <dbReference type="SMART" id="SM00849"/>
    </source>
</evidence>
<evidence type="ECO:0000256" key="1">
    <source>
        <dbReference type="ARBA" id="ARBA00005250"/>
    </source>
</evidence>
<dbReference type="STRING" id="570156.AOG27_07825"/>
<comment type="caution">
    <text evidence="4">The sequence shown here is derived from an EMBL/GenBank/DDBJ whole genome shotgun (WGS) entry which is preliminary data.</text>
</comment>
<dbReference type="GO" id="GO:0016787">
    <property type="term" value="F:hydrolase activity"/>
    <property type="evidence" value="ECO:0007669"/>
    <property type="project" value="UniProtKB-KW"/>
</dbReference>
<feature type="domain" description="Metallo-beta-lactamase" evidence="3">
    <location>
        <begin position="42"/>
        <end position="257"/>
    </location>
</feature>
<organism evidence="4 5">
    <name type="scientific">Pseudoalteromonas lipolytica</name>
    <dbReference type="NCBI Taxonomy" id="570156"/>
    <lineage>
        <taxon>Bacteria</taxon>
        <taxon>Pseudomonadati</taxon>
        <taxon>Pseudomonadota</taxon>
        <taxon>Gammaproteobacteria</taxon>
        <taxon>Alteromonadales</taxon>
        <taxon>Pseudoalteromonadaceae</taxon>
        <taxon>Pseudoalteromonas</taxon>
    </lineage>
</organism>
<evidence type="ECO:0000313" key="4">
    <source>
        <dbReference type="EMBL" id="KPM84201.1"/>
    </source>
</evidence>
<dbReference type="Pfam" id="PF00753">
    <property type="entry name" value="Lactamase_B"/>
    <property type="match status" value="1"/>
</dbReference>
<dbReference type="Proteomes" id="UP000050378">
    <property type="component" value="Unassembled WGS sequence"/>
</dbReference>
<proteinExistence type="inferred from homology"/>
<evidence type="ECO:0000256" key="2">
    <source>
        <dbReference type="SAM" id="SignalP"/>
    </source>
</evidence>
<sequence>MRFCAFLICLFVSYSAKASVSWHSITPEIQFLQQQNKLRFYDSNQVLIEGKECALMFDASGNFAEVEKLAEQLKKRLKTPLCYLVASHYHDDHLLGLAVLQAEFPEAKLIVHQQVATEFVAMQQALTDKLDGYEKSIELSYQRLANQPEDQQAVWRDKLELAKKRLFRWRELTLNPPAINITESTQLDLGNYPIVITPYQAHTKGDLTLSADQGRVLLGGDIVDSLPYPGHGSFSSWISALQDIQKNTTLTTILPGHGKPLTPAGLALPLRFLKTIQEMTNSSPDKPVSELIPLFPTEIKQQYQLDEVGERAFSMFLEAGLKQGKLSK</sequence>
<feature type="chain" id="PRO_5006138570" evidence="2">
    <location>
        <begin position="19"/>
        <end position="328"/>
    </location>
</feature>
<dbReference type="PATRIC" id="fig|570156.3.peg.2622"/>
<feature type="signal peptide" evidence="2">
    <location>
        <begin position="1"/>
        <end position="18"/>
    </location>
</feature>
<dbReference type="InterPro" id="IPR050855">
    <property type="entry name" value="NDM-1-like"/>
</dbReference>
<dbReference type="GO" id="GO:0017001">
    <property type="term" value="P:antibiotic catabolic process"/>
    <property type="evidence" value="ECO:0007669"/>
    <property type="project" value="UniProtKB-ARBA"/>
</dbReference>
<gene>
    <name evidence="4" type="ORF">AOG27_07825</name>
</gene>
<dbReference type="PANTHER" id="PTHR42951:SF4">
    <property type="entry name" value="ACYL-COENZYME A THIOESTERASE MBLAC2"/>
    <property type="match status" value="1"/>
</dbReference>
<keyword evidence="4" id="KW-0378">Hydrolase</keyword>